<dbReference type="Pfam" id="PF01657">
    <property type="entry name" value="Stress-antifung"/>
    <property type="match status" value="2"/>
</dbReference>
<evidence type="ECO:0000256" key="2">
    <source>
        <dbReference type="ARBA" id="ARBA00022527"/>
    </source>
</evidence>
<reference evidence="21 22" key="1">
    <citation type="journal article" date="2006" name="Science">
        <title>The genome of black cottonwood, Populus trichocarpa (Torr. &amp; Gray).</title>
        <authorList>
            <person name="Tuskan G.A."/>
            <person name="Difazio S."/>
            <person name="Jansson S."/>
            <person name="Bohlmann J."/>
            <person name="Grigoriev I."/>
            <person name="Hellsten U."/>
            <person name="Putnam N."/>
            <person name="Ralph S."/>
            <person name="Rombauts S."/>
            <person name="Salamov A."/>
            <person name="Schein J."/>
            <person name="Sterck L."/>
            <person name="Aerts A."/>
            <person name="Bhalerao R.R."/>
            <person name="Bhalerao R.P."/>
            <person name="Blaudez D."/>
            <person name="Boerjan W."/>
            <person name="Brun A."/>
            <person name="Brunner A."/>
            <person name="Busov V."/>
            <person name="Campbell M."/>
            <person name="Carlson J."/>
            <person name="Chalot M."/>
            <person name="Chapman J."/>
            <person name="Chen G.L."/>
            <person name="Cooper D."/>
            <person name="Coutinho P.M."/>
            <person name="Couturier J."/>
            <person name="Covert S."/>
            <person name="Cronk Q."/>
            <person name="Cunningham R."/>
            <person name="Davis J."/>
            <person name="Degroeve S."/>
            <person name="Dejardin A."/>
            <person name="Depamphilis C."/>
            <person name="Detter J."/>
            <person name="Dirks B."/>
            <person name="Dubchak I."/>
            <person name="Duplessis S."/>
            <person name="Ehlting J."/>
            <person name="Ellis B."/>
            <person name="Gendler K."/>
            <person name="Goodstein D."/>
            <person name="Gribskov M."/>
            <person name="Grimwood J."/>
            <person name="Groover A."/>
            <person name="Gunter L."/>
            <person name="Hamberger B."/>
            <person name="Heinze B."/>
            <person name="Helariutta Y."/>
            <person name="Henrissat B."/>
            <person name="Holligan D."/>
            <person name="Holt R."/>
            <person name="Huang W."/>
            <person name="Islam-Faridi N."/>
            <person name="Jones S."/>
            <person name="Jones-Rhoades M."/>
            <person name="Jorgensen R."/>
            <person name="Joshi C."/>
            <person name="Kangasjarvi J."/>
            <person name="Karlsson J."/>
            <person name="Kelleher C."/>
            <person name="Kirkpatrick R."/>
            <person name="Kirst M."/>
            <person name="Kohler A."/>
            <person name="Kalluri U."/>
            <person name="Larimer F."/>
            <person name="Leebens-Mack J."/>
            <person name="Leple J.C."/>
            <person name="Locascio P."/>
            <person name="Lou Y."/>
            <person name="Lucas S."/>
            <person name="Martin F."/>
            <person name="Montanini B."/>
            <person name="Napoli C."/>
            <person name="Nelson D.R."/>
            <person name="Nelson C."/>
            <person name="Nieminen K."/>
            <person name="Nilsson O."/>
            <person name="Pereda V."/>
            <person name="Peter G."/>
            <person name="Philippe R."/>
            <person name="Pilate G."/>
            <person name="Poliakov A."/>
            <person name="Razumovskaya J."/>
            <person name="Richardson P."/>
            <person name="Rinaldi C."/>
            <person name="Ritland K."/>
            <person name="Rouze P."/>
            <person name="Ryaboy D."/>
            <person name="Schmutz J."/>
            <person name="Schrader J."/>
            <person name="Segerman B."/>
            <person name="Shin H."/>
            <person name="Siddiqui A."/>
            <person name="Sterky F."/>
            <person name="Terry A."/>
            <person name="Tsai C.J."/>
            <person name="Uberbacher E."/>
            <person name="Unneberg P."/>
            <person name="Vahala J."/>
            <person name="Wall K."/>
            <person name="Wessler S."/>
            <person name="Yang G."/>
            <person name="Yin T."/>
            <person name="Douglas C."/>
            <person name="Marra M."/>
            <person name="Sandberg G."/>
            <person name="Van de Peer Y."/>
            <person name="Rokhsar D."/>
        </authorList>
    </citation>
    <scope>NUCLEOTIDE SEQUENCE [LARGE SCALE GENOMIC DNA]</scope>
    <source>
        <strain evidence="22">cv. Nisqually</strain>
    </source>
</reference>
<feature type="compositionally biased region" description="Pro residues" evidence="16">
    <location>
        <begin position="248"/>
        <end position="276"/>
    </location>
</feature>
<keyword evidence="11 17" id="KW-1133">Transmembrane helix</keyword>
<dbReference type="InterPro" id="IPR002902">
    <property type="entry name" value="GNK2"/>
</dbReference>
<evidence type="ECO:0000256" key="5">
    <source>
        <dbReference type="ARBA" id="ARBA00022692"/>
    </source>
</evidence>
<gene>
    <name evidence="21" type="ORF">POPTR_011G029100</name>
</gene>
<dbReference type="GO" id="GO:0005886">
    <property type="term" value="C:plasma membrane"/>
    <property type="evidence" value="ECO:0000318"/>
    <property type="project" value="GO_Central"/>
</dbReference>
<dbReference type="InterPro" id="IPR008271">
    <property type="entry name" value="Ser/Thr_kinase_AS"/>
</dbReference>
<evidence type="ECO:0000256" key="15">
    <source>
        <dbReference type="PROSITE-ProRule" id="PRU10141"/>
    </source>
</evidence>
<dbReference type="FunFam" id="3.30.200.20:FF:000142">
    <property type="entry name" value="Cysteine-rich receptor-like protein kinase 10"/>
    <property type="match status" value="1"/>
</dbReference>
<dbReference type="Gene3D" id="1.10.510.10">
    <property type="entry name" value="Transferase(Phosphotransferase) domain 1"/>
    <property type="match status" value="1"/>
</dbReference>
<dbReference type="CDD" id="cd14066">
    <property type="entry name" value="STKc_IRAK"/>
    <property type="match status" value="1"/>
</dbReference>
<proteinExistence type="predicted"/>
<dbReference type="CDD" id="cd23509">
    <property type="entry name" value="Gnk2-like"/>
    <property type="match status" value="1"/>
</dbReference>
<dbReference type="SMART" id="SM00220">
    <property type="entry name" value="S_TKc"/>
    <property type="match status" value="1"/>
</dbReference>
<evidence type="ECO:0000313" key="22">
    <source>
        <dbReference type="Proteomes" id="UP000006729"/>
    </source>
</evidence>
<evidence type="ECO:0000256" key="17">
    <source>
        <dbReference type="SAM" id="Phobius"/>
    </source>
</evidence>
<evidence type="ECO:0000256" key="9">
    <source>
        <dbReference type="ARBA" id="ARBA00022777"/>
    </source>
</evidence>
<evidence type="ECO:0008006" key="23">
    <source>
        <dbReference type="Google" id="ProtNLM"/>
    </source>
</evidence>
<keyword evidence="9" id="KW-0418">Kinase</keyword>
<keyword evidence="7" id="KW-0677">Repeat</keyword>
<keyword evidence="6 18" id="KW-0732">Signal</keyword>
<dbReference type="Gene3D" id="3.30.200.20">
    <property type="entry name" value="Phosphorylase Kinase, domain 1"/>
    <property type="match status" value="1"/>
</dbReference>
<evidence type="ECO:0000256" key="3">
    <source>
        <dbReference type="ARBA" id="ARBA00022553"/>
    </source>
</evidence>
<dbReference type="GO" id="GO:0004674">
    <property type="term" value="F:protein serine/threonine kinase activity"/>
    <property type="evidence" value="ECO:0000318"/>
    <property type="project" value="GO_Central"/>
</dbReference>
<feature type="signal peptide" evidence="18">
    <location>
        <begin position="1"/>
        <end position="23"/>
    </location>
</feature>
<evidence type="ECO:0000256" key="7">
    <source>
        <dbReference type="ARBA" id="ARBA00022737"/>
    </source>
</evidence>
<feature type="region of interest" description="Disordered" evidence="16">
    <location>
        <begin position="248"/>
        <end position="283"/>
    </location>
</feature>
<evidence type="ECO:0000259" key="20">
    <source>
        <dbReference type="PROSITE" id="PS51473"/>
    </source>
</evidence>
<keyword evidence="3" id="KW-0597">Phosphoprotein</keyword>
<dbReference type="PANTHER" id="PTHR27002:SF1104">
    <property type="entry name" value="CYSTEINE-RICH RECEPTOR-LIKE PROTEIN KINASE 27-RELATED"/>
    <property type="match status" value="1"/>
</dbReference>
<keyword evidence="12 17" id="KW-0472">Membrane</keyword>
<keyword evidence="5 17" id="KW-0812">Transmembrane</keyword>
<dbReference type="FunFam" id="3.30.430.20:FF:000003">
    <property type="entry name" value="Cysteine-rich RLK (RECEPTOR-like protein kinase) 10"/>
    <property type="match status" value="1"/>
</dbReference>
<keyword evidence="2" id="KW-0723">Serine/threonine-protein kinase</keyword>
<dbReference type="PROSITE" id="PS00107">
    <property type="entry name" value="PROTEIN_KINASE_ATP"/>
    <property type="match status" value="1"/>
</dbReference>
<evidence type="ECO:0000256" key="13">
    <source>
        <dbReference type="ARBA" id="ARBA00023170"/>
    </source>
</evidence>
<dbReference type="PANTHER" id="PTHR27002">
    <property type="entry name" value="RECEPTOR-LIKE SERINE/THREONINE-PROTEIN KINASE SD1-8"/>
    <property type="match status" value="1"/>
</dbReference>
<dbReference type="InterPro" id="IPR011009">
    <property type="entry name" value="Kinase-like_dom_sf"/>
</dbReference>
<feature type="domain" description="Gnk2-homologous" evidence="20">
    <location>
        <begin position="132"/>
        <end position="239"/>
    </location>
</feature>
<dbReference type="InParanoid" id="A0A2K1YEV6"/>
<dbReference type="Pfam" id="PF00069">
    <property type="entry name" value="Pkinase"/>
    <property type="match status" value="1"/>
</dbReference>
<evidence type="ECO:0000256" key="8">
    <source>
        <dbReference type="ARBA" id="ARBA00022741"/>
    </source>
</evidence>
<dbReference type="PROSITE" id="PS51473">
    <property type="entry name" value="GNK2"/>
    <property type="match status" value="2"/>
</dbReference>
<evidence type="ECO:0000256" key="18">
    <source>
        <dbReference type="SAM" id="SignalP"/>
    </source>
</evidence>
<dbReference type="Proteomes" id="UP000006729">
    <property type="component" value="Chromosome 11"/>
</dbReference>
<name>A0A2K1YEV6_POPTR</name>
<evidence type="ECO:0000256" key="10">
    <source>
        <dbReference type="ARBA" id="ARBA00022840"/>
    </source>
</evidence>
<feature type="domain" description="Gnk2-homologous" evidence="20">
    <location>
        <begin position="20"/>
        <end position="126"/>
    </location>
</feature>
<dbReference type="GO" id="GO:0009737">
    <property type="term" value="P:response to abscisic acid"/>
    <property type="evidence" value="ECO:0007669"/>
    <property type="project" value="UniProtKB-ARBA"/>
</dbReference>
<feature type="chain" id="PRO_5014320181" description="Protein kinase domain-containing protein" evidence="18">
    <location>
        <begin position="24"/>
        <end position="676"/>
    </location>
</feature>
<feature type="transmembrane region" description="Helical" evidence="17">
    <location>
        <begin position="292"/>
        <end position="315"/>
    </location>
</feature>
<dbReference type="Gramene" id="Potri.011G029100.1.v4.1">
    <property type="protein sequence ID" value="Potri.011G029100.1.v4.1"/>
    <property type="gene ID" value="Potri.011G029100.v4.1"/>
</dbReference>
<dbReference type="EMBL" id="CM009300">
    <property type="protein sequence ID" value="PNT11551.1"/>
    <property type="molecule type" value="Genomic_DNA"/>
</dbReference>
<dbReference type="InterPro" id="IPR000719">
    <property type="entry name" value="Prot_kinase_dom"/>
</dbReference>
<evidence type="ECO:0000259" key="19">
    <source>
        <dbReference type="PROSITE" id="PS50011"/>
    </source>
</evidence>
<organism evidence="21 22">
    <name type="scientific">Populus trichocarpa</name>
    <name type="common">Western balsam poplar</name>
    <name type="synonym">Populus balsamifera subsp. trichocarpa</name>
    <dbReference type="NCBI Taxonomy" id="3694"/>
    <lineage>
        <taxon>Eukaryota</taxon>
        <taxon>Viridiplantae</taxon>
        <taxon>Streptophyta</taxon>
        <taxon>Embryophyta</taxon>
        <taxon>Tracheophyta</taxon>
        <taxon>Spermatophyta</taxon>
        <taxon>Magnoliopsida</taxon>
        <taxon>eudicotyledons</taxon>
        <taxon>Gunneridae</taxon>
        <taxon>Pentapetalae</taxon>
        <taxon>rosids</taxon>
        <taxon>fabids</taxon>
        <taxon>Malpighiales</taxon>
        <taxon>Salicaceae</taxon>
        <taxon>Saliceae</taxon>
        <taxon>Populus</taxon>
    </lineage>
</organism>
<evidence type="ECO:0000256" key="16">
    <source>
        <dbReference type="SAM" id="MobiDB-lite"/>
    </source>
</evidence>
<feature type="binding site" evidence="15">
    <location>
        <position position="376"/>
    </location>
    <ligand>
        <name>ATP</name>
        <dbReference type="ChEBI" id="CHEBI:30616"/>
    </ligand>
</feature>
<dbReference type="FunFam" id="1.10.510.10:FF:000343">
    <property type="entry name" value="Cysteine-rich receptor-like protein kinase 28"/>
    <property type="match status" value="1"/>
</dbReference>
<evidence type="ECO:0000256" key="1">
    <source>
        <dbReference type="ARBA" id="ARBA00004167"/>
    </source>
</evidence>
<accession>A0A2K1YEV6</accession>
<keyword evidence="8 15" id="KW-0547">Nucleotide-binding</keyword>
<dbReference type="FunCoup" id="A0A2K1YEV6">
    <property type="interactions" value="366"/>
</dbReference>
<keyword evidence="10 15" id="KW-0067">ATP-binding</keyword>
<keyword evidence="13" id="KW-0675">Receptor</keyword>
<dbReference type="SUPFAM" id="SSF56112">
    <property type="entry name" value="Protein kinase-like (PK-like)"/>
    <property type="match status" value="1"/>
</dbReference>
<sequence>MGSKTIVSLLFHVIIVSITLTGAEVCYNTGNFTANSTYAKNRDLVLRSLASNVTNNGGFYNTTIGLGNDTVYGLVLCMASPSAENCSRCVSSAIQTLTAGCPNQKEAISWGGNPLPCIVHYANRYFLGSLEQSPNSILYNVGILDATFRQFEQFWSGLGETVKNASTGSSRLMPAVETADLPSNQKAYVFMQCTPDVSPSNCSVCLQQSVNDYKSCCYGHQGGIVQKPNCVFRWDLYPIYDLFPQVTSPPPSPSPSPSPPSPSPSPPFVISSPPPTNTTIRKGKENTASRTVIVTIVPTAIFLALVILILTIFCFRKPKQEVKNFDEISITKCWEFKFATIKLATNDFSDDNKLGQGGFGAVYKGILADGQAIAVKRLSSNSGQGEVEFKNEVRLLAKLDHRNLVRLLGFCLEGTEKLLIYEFVPNSSLDQFIHDPNKRFILDWEKRYKIIEGIARGILYLHQDSQLRIIHRDLKPSNILLDGKMNAKISDFGMAKLMKTDQTHDAASRIAGTFGYIAPEYARQRQFSVKSDVFSFGVLVLEIVSGQKPSFRDGDDMEHLTSHAWRRWREGTALDLIDPILRNDSTAAMMRCIHIGLLCVQENVADRPTMASVLLMLSNSSFTLQIPSKPAFFISRRTYQPASSLISYTSRMTQSQLKTVPPSKNEISITELDEGR</sequence>
<evidence type="ECO:0000256" key="11">
    <source>
        <dbReference type="ARBA" id="ARBA00022989"/>
    </source>
</evidence>
<comment type="subcellular location">
    <subcellularLocation>
        <location evidence="1">Membrane</location>
        <topology evidence="1">Single-pass membrane protein</topology>
    </subcellularLocation>
</comment>
<dbReference type="InterPro" id="IPR038408">
    <property type="entry name" value="GNK2_sf"/>
</dbReference>
<evidence type="ECO:0000256" key="6">
    <source>
        <dbReference type="ARBA" id="ARBA00022729"/>
    </source>
</evidence>
<keyword evidence="4" id="KW-0808">Transferase</keyword>
<protein>
    <recommendedName>
        <fullName evidence="23">Protein kinase domain-containing protein</fullName>
    </recommendedName>
</protein>
<evidence type="ECO:0000256" key="14">
    <source>
        <dbReference type="ARBA" id="ARBA00023180"/>
    </source>
</evidence>
<dbReference type="SMR" id="A0A2K1YEV6"/>
<evidence type="ECO:0000313" key="21">
    <source>
        <dbReference type="EMBL" id="PNT11551.1"/>
    </source>
</evidence>
<evidence type="ECO:0000256" key="12">
    <source>
        <dbReference type="ARBA" id="ARBA00023136"/>
    </source>
</evidence>
<keyword evidence="22" id="KW-1185">Reference proteome</keyword>
<dbReference type="PROSITE" id="PS50011">
    <property type="entry name" value="PROTEIN_KINASE_DOM"/>
    <property type="match status" value="1"/>
</dbReference>
<feature type="domain" description="Protein kinase" evidence="19">
    <location>
        <begin position="348"/>
        <end position="622"/>
    </location>
</feature>
<dbReference type="GO" id="GO:0005524">
    <property type="term" value="F:ATP binding"/>
    <property type="evidence" value="ECO:0007669"/>
    <property type="project" value="UniProtKB-UniRule"/>
</dbReference>
<dbReference type="Gene3D" id="3.30.430.20">
    <property type="entry name" value="Gnk2 domain, C-X8-C-X2-C motif"/>
    <property type="match status" value="2"/>
</dbReference>
<keyword evidence="14" id="KW-0325">Glycoprotein</keyword>
<dbReference type="InterPro" id="IPR017441">
    <property type="entry name" value="Protein_kinase_ATP_BS"/>
</dbReference>
<dbReference type="GO" id="GO:0007165">
    <property type="term" value="P:signal transduction"/>
    <property type="evidence" value="ECO:0000318"/>
    <property type="project" value="GO_Central"/>
</dbReference>
<evidence type="ECO:0000256" key="4">
    <source>
        <dbReference type="ARBA" id="ARBA00022679"/>
    </source>
</evidence>
<dbReference type="GO" id="GO:0006955">
    <property type="term" value="P:immune response"/>
    <property type="evidence" value="ECO:0000318"/>
    <property type="project" value="GO_Central"/>
</dbReference>
<dbReference type="PROSITE" id="PS00108">
    <property type="entry name" value="PROTEIN_KINASE_ST"/>
    <property type="match status" value="1"/>
</dbReference>
<dbReference type="AlphaFoldDB" id="A0A2K1YEV6"/>
<dbReference type="OMA" id="ECSISEM"/>